<dbReference type="PANTHER" id="PTHR43312">
    <property type="entry name" value="D-THREO-ALDOSE 1-DEHYDROGENASE"/>
    <property type="match status" value="1"/>
</dbReference>
<dbReference type="CDD" id="cd19097">
    <property type="entry name" value="AKR_unchar"/>
    <property type="match status" value="1"/>
</dbReference>
<dbReference type="SUPFAM" id="SSF51430">
    <property type="entry name" value="NAD(P)-linked oxidoreductase"/>
    <property type="match status" value="1"/>
</dbReference>
<reference evidence="2 3" key="1">
    <citation type="submission" date="2023-01" db="EMBL/GenBank/DDBJ databases">
        <title>Complete genome sequence of Roseicyclus marinus strain Dej080120_10.</title>
        <authorList>
            <person name="Ueki S."/>
            <person name="Maruyama F."/>
        </authorList>
    </citation>
    <scope>NUCLEOTIDE SEQUENCE [LARGE SCALE GENOMIC DNA]</scope>
    <source>
        <strain evidence="2 3">Dej080120_10</strain>
    </source>
</reference>
<evidence type="ECO:0000313" key="2">
    <source>
        <dbReference type="EMBL" id="BDW85765.1"/>
    </source>
</evidence>
<dbReference type="KEGG" id="rmai:MACH21_19420"/>
<evidence type="ECO:0000313" key="3">
    <source>
        <dbReference type="Proteomes" id="UP001337723"/>
    </source>
</evidence>
<dbReference type="Pfam" id="PF00248">
    <property type="entry name" value="Aldo_ket_red"/>
    <property type="match status" value="1"/>
</dbReference>
<dbReference type="RefSeq" id="WP_338271578.1">
    <property type="nucleotide sequence ID" value="NZ_AP027266.1"/>
</dbReference>
<dbReference type="InterPro" id="IPR036812">
    <property type="entry name" value="NAD(P)_OxRdtase_dom_sf"/>
</dbReference>
<protein>
    <recommendedName>
        <fullName evidence="1">NADP-dependent oxidoreductase domain-containing protein</fullName>
    </recommendedName>
</protein>
<feature type="domain" description="NADP-dependent oxidoreductase" evidence="1">
    <location>
        <begin position="2"/>
        <end position="274"/>
    </location>
</feature>
<name>A0AA48HDG9_9RHOB</name>
<keyword evidence="3" id="KW-1185">Reference proteome</keyword>
<proteinExistence type="predicted"/>
<dbReference type="AlphaFoldDB" id="A0AA48HDG9"/>
<dbReference type="PANTHER" id="PTHR43312:SF1">
    <property type="entry name" value="NADP-DEPENDENT OXIDOREDUCTASE DOMAIN-CONTAINING PROTEIN"/>
    <property type="match status" value="1"/>
</dbReference>
<sequence>MKIAVGTAQFGLPYGIANRAGKTPRDVAASILARAKAAGARVLDTAIAYGDAETVLGEINAAQDGWQIVSKLPALPADLHPREVENWCRATINASLGRLRTDHLCGLLLHRPDDLLGPKGPALANALIALRNEEIVHATGLSIYGPDDLDALLPGGPAGAPIPLDLVQSPASPLDRRLEQSGWAERLVQSGTRIHLRSVFLQGLLVMPLSQVPHRLSHGTSDLQRWHDWLTRERVDPVTAALHFALSRSYAEYVVLGMDSSEQLEQILNATQMHFVIPPADLQSTNSNLLDPRKWTAP</sequence>
<organism evidence="2 3">
    <name type="scientific">Roseicyclus marinus</name>
    <dbReference type="NCBI Taxonomy" id="2161673"/>
    <lineage>
        <taxon>Bacteria</taxon>
        <taxon>Pseudomonadati</taxon>
        <taxon>Pseudomonadota</taxon>
        <taxon>Alphaproteobacteria</taxon>
        <taxon>Rhodobacterales</taxon>
        <taxon>Roseobacteraceae</taxon>
        <taxon>Roseicyclus</taxon>
    </lineage>
</organism>
<dbReference type="EMBL" id="AP027266">
    <property type="protein sequence ID" value="BDW85765.1"/>
    <property type="molecule type" value="Genomic_DNA"/>
</dbReference>
<dbReference type="Gene3D" id="3.20.20.100">
    <property type="entry name" value="NADP-dependent oxidoreductase domain"/>
    <property type="match status" value="1"/>
</dbReference>
<dbReference type="Proteomes" id="UP001337723">
    <property type="component" value="Chromosome"/>
</dbReference>
<accession>A0AA48HDG9</accession>
<gene>
    <name evidence="2" type="ORF">MACH21_19420</name>
</gene>
<evidence type="ECO:0000259" key="1">
    <source>
        <dbReference type="Pfam" id="PF00248"/>
    </source>
</evidence>
<dbReference type="InterPro" id="IPR053135">
    <property type="entry name" value="AKR2_Oxidoreductase"/>
</dbReference>
<dbReference type="InterPro" id="IPR023210">
    <property type="entry name" value="NADP_OxRdtase_dom"/>
</dbReference>